<gene>
    <name evidence="2" type="ORF">F511_31777</name>
</gene>
<dbReference type="EMBL" id="KV013390">
    <property type="protein sequence ID" value="KZV23727.1"/>
    <property type="molecule type" value="Genomic_DNA"/>
</dbReference>
<evidence type="ECO:0000256" key="1">
    <source>
        <dbReference type="SAM" id="Phobius"/>
    </source>
</evidence>
<evidence type="ECO:0000313" key="3">
    <source>
        <dbReference type="Proteomes" id="UP000250235"/>
    </source>
</evidence>
<keyword evidence="3" id="KW-1185">Reference proteome</keyword>
<reference evidence="2 3" key="1">
    <citation type="journal article" date="2015" name="Proc. Natl. Acad. Sci. U.S.A.">
        <title>The resurrection genome of Boea hygrometrica: A blueprint for survival of dehydration.</title>
        <authorList>
            <person name="Xiao L."/>
            <person name="Yang G."/>
            <person name="Zhang L."/>
            <person name="Yang X."/>
            <person name="Zhao S."/>
            <person name="Ji Z."/>
            <person name="Zhou Q."/>
            <person name="Hu M."/>
            <person name="Wang Y."/>
            <person name="Chen M."/>
            <person name="Xu Y."/>
            <person name="Jin H."/>
            <person name="Xiao X."/>
            <person name="Hu G."/>
            <person name="Bao F."/>
            <person name="Hu Y."/>
            <person name="Wan P."/>
            <person name="Li L."/>
            <person name="Deng X."/>
            <person name="Kuang T."/>
            <person name="Xiang C."/>
            <person name="Zhu J.K."/>
            <person name="Oliver M.J."/>
            <person name="He Y."/>
        </authorList>
    </citation>
    <scope>NUCLEOTIDE SEQUENCE [LARGE SCALE GENOMIC DNA]</scope>
    <source>
        <strain evidence="3">cv. XS01</strain>
    </source>
</reference>
<feature type="transmembrane region" description="Helical" evidence="1">
    <location>
        <begin position="115"/>
        <end position="140"/>
    </location>
</feature>
<accession>A0A2Z7AWN0</accession>
<keyword evidence="1" id="KW-0812">Transmembrane</keyword>
<keyword evidence="1" id="KW-0472">Membrane</keyword>
<evidence type="ECO:0000313" key="2">
    <source>
        <dbReference type="EMBL" id="KZV23727.1"/>
    </source>
</evidence>
<proteinExistence type="predicted"/>
<dbReference type="Proteomes" id="UP000250235">
    <property type="component" value="Unassembled WGS sequence"/>
</dbReference>
<keyword evidence="1" id="KW-1133">Transmembrane helix</keyword>
<organism evidence="2 3">
    <name type="scientific">Dorcoceras hygrometricum</name>
    <dbReference type="NCBI Taxonomy" id="472368"/>
    <lineage>
        <taxon>Eukaryota</taxon>
        <taxon>Viridiplantae</taxon>
        <taxon>Streptophyta</taxon>
        <taxon>Embryophyta</taxon>
        <taxon>Tracheophyta</taxon>
        <taxon>Spermatophyta</taxon>
        <taxon>Magnoliopsida</taxon>
        <taxon>eudicotyledons</taxon>
        <taxon>Gunneridae</taxon>
        <taxon>Pentapetalae</taxon>
        <taxon>asterids</taxon>
        <taxon>lamiids</taxon>
        <taxon>Lamiales</taxon>
        <taxon>Gesneriaceae</taxon>
        <taxon>Didymocarpoideae</taxon>
        <taxon>Trichosporeae</taxon>
        <taxon>Loxocarpinae</taxon>
        <taxon>Dorcoceras</taxon>
    </lineage>
</organism>
<name>A0A2Z7AWN0_9LAMI</name>
<sequence>MVASRGQFVARLIAHRGRDVLACRASRLDTGRSPPRMMADRISPLVVRCYAVSRLDLDHWPRDVAPPIVRWPCDWRDGGRPVIRRWRMDVAAGYVHGGLLVAARWHEIAPHEFSLVAGAIGAMVSYLLFAAGGWTSLLAARMVVCWSPHDGARLRHACRGPCAALPRTNFVVTAAAPAKLRRCRDG</sequence>
<dbReference type="AlphaFoldDB" id="A0A2Z7AWN0"/>
<protein>
    <submittedName>
        <fullName evidence="2">Uncharacterized protein</fullName>
    </submittedName>
</protein>